<evidence type="ECO:0000256" key="8">
    <source>
        <dbReference type="SAM" id="MobiDB-lite"/>
    </source>
</evidence>
<gene>
    <name evidence="7 10" type="primary">nusA</name>
    <name evidence="10" type="ORF">FYJ35_07275</name>
</gene>
<dbReference type="FunFam" id="3.30.300.20:FF:000005">
    <property type="entry name" value="Transcription termination/antitermination protein NusA"/>
    <property type="match status" value="1"/>
</dbReference>
<dbReference type="AlphaFoldDB" id="A0A6L5X5T6"/>
<dbReference type="InterPro" id="IPR009019">
    <property type="entry name" value="KH_sf_prok-type"/>
</dbReference>
<dbReference type="PANTHER" id="PTHR22648:SF0">
    <property type="entry name" value="TRANSCRIPTION TERMINATION_ANTITERMINATION PROTEIN NUSA"/>
    <property type="match status" value="1"/>
</dbReference>
<dbReference type="InterPro" id="IPR003029">
    <property type="entry name" value="S1_domain"/>
</dbReference>
<feature type="region of interest" description="Disordered" evidence="8">
    <location>
        <begin position="348"/>
        <end position="434"/>
    </location>
</feature>
<dbReference type="PROSITE" id="PS50126">
    <property type="entry name" value="S1"/>
    <property type="match status" value="1"/>
</dbReference>
<dbReference type="InterPro" id="IPR025249">
    <property type="entry name" value="TF_NusA_KH_1st"/>
</dbReference>
<comment type="subunit">
    <text evidence="7">Monomer. Binds directly to the core enzyme of the DNA-dependent RNA polymerase and to nascent RNA.</text>
</comment>
<evidence type="ECO:0000259" key="9">
    <source>
        <dbReference type="PROSITE" id="PS50126"/>
    </source>
</evidence>
<protein>
    <recommendedName>
        <fullName evidence="7">Transcription termination/antitermination protein NusA</fullName>
    </recommendedName>
</protein>
<dbReference type="FunFam" id="3.30.300.20:FF:000002">
    <property type="entry name" value="Transcription termination/antitermination protein NusA"/>
    <property type="match status" value="1"/>
</dbReference>
<dbReference type="GO" id="GO:0006353">
    <property type="term" value="P:DNA-templated transcription termination"/>
    <property type="evidence" value="ECO:0007669"/>
    <property type="project" value="UniProtKB-UniRule"/>
</dbReference>
<dbReference type="Pfam" id="PF13184">
    <property type="entry name" value="KH_NusA_1st"/>
    <property type="match status" value="1"/>
</dbReference>
<dbReference type="Gene3D" id="3.30.1480.10">
    <property type="entry name" value="NusA, N-terminal domain"/>
    <property type="match status" value="1"/>
</dbReference>
<dbReference type="GO" id="GO:0003723">
    <property type="term" value="F:RNA binding"/>
    <property type="evidence" value="ECO:0007669"/>
    <property type="project" value="UniProtKB-UniRule"/>
</dbReference>
<evidence type="ECO:0000256" key="6">
    <source>
        <dbReference type="ARBA" id="ARBA00023163"/>
    </source>
</evidence>
<dbReference type="RefSeq" id="WP_154525086.1">
    <property type="nucleotide sequence ID" value="NZ_VULZ01000006.1"/>
</dbReference>
<evidence type="ECO:0000256" key="2">
    <source>
        <dbReference type="ARBA" id="ARBA00022490"/>
    </source>
</evidence>
<comment type="function">
    <text evidence="7">Participates in both transcription termination and antitermination.</text>
</comment>
<evidence type="ECO:0000313" key="10">
    <source>
        <dbReference type="EMBL" id="MSS14847.1"/>
    </source>
</evidence>
<evidence type="ECO:0000313" key="11">
    <source>
        <dbReference type="Proteomes" id="UP000481852"/>
    </source>
</evidence>
<keyword evidence="6 7" id="KW-0804">Transcription</keyword>
<dbReference type="Proteomes" id="UP000481852">
    <property type="component" value="Unassembled WGS sequence"/>
</dbReference>
<dbReference type="SUPFAM" id="SSF54814">
    <property type="entry name" value="Prokaryotic type KH domain (KH-domain type II)"/>
    <property type="match status" value="2"/>
</dbReference>
<keyword evidence="1 7" id="KW-0806">Transcription termination</keyword>
<dbReference type="HAMAP" id="MF_00945_B">
    <property type="entry name" value="NusA_B"/>
    <property type="match status" value="1"/>
</dbReference>
<sequence>MNDELFDSLQLLEKEKGIKAEVLMDAIKSSLTIACEKNFKRQGLTNVSVRMDPVKRTLGVYLDKTVVEDVEDPLTQISLGDAQMRNGKYQLGDIVPEEVNSRGFNRIAVKSAKDVIMQQVREAERMSLYADYFDKENKVITGKVQRYVGRNVIINLGKVDAMLTESEMIHGETFYPNERVKVYIVRVENGTKGPRIVLSRKSPNFVRALFEEEVAEVADGTVEIKAIAREAGSRSKMAVWSNVDNVDAVGACVGQNGSRVAAVVDELGGEKIDIVAWDENPAYFIENALSPAKVVTVLVDEDERSAKVVVPDYQLSLAIGKEGQNARLTARLTGFKIDIKSETQAIESGELEEFQNEYYDDENGDYAEEDDGSYGEDSDDLYNDAASADAAALYNDAMYDDSDSADDRSFGQDMPAEDETQDENGVGDPGNGEA</sequence>
<comment type="similarity">
    <text evidence="7">Belongs to the NusA family.</text>
</comment>
<keyword evidence="11" id="KW-1185">Reference proteome</keyword>
<evidence type="ECO:0000256" key="3">
    <source>
        <dbReference type="ARBA" id="ARBA00022814"/>
    </source>
</evidence>
<dbReference type="GO" id="GO:0003700">
    <property type="term" value="F:DNA-binding transcription factor activity"/>
    <property type="evidence" value="ECO:0007669"/>
    <property type="project" value="InterPro"/>
</dbReference>
<dbReference type="SMART" id="SM00316">
    <property type="entry name" value="S1"/>
    <property type="match status" value="1"/>
</dbReference>
<proteinExistence type="inferred from homology"/>
<dbReference type="Gene3D" id="2.40.50.140">
    <property type="entry name" value="Nucleic acid-binding proteins"/>
    <property type="match status" value="1"/>
</dbReference>
<dbReference type="SUPFAM" id="SSF50249">
    <property type="entry name" value="Nucleic acid-binding proteins"/>
    <property type="match status" value="1"/>
</dbReference>
<dbReference type="CDD" id="cd02134">
    <property type="entry name" value="KH-II_NusA_rpt1"/>
    <property type="match status" value="1"/>
</dbReference>
<dbReference type="GO" id="GO:0005829">
    <property type="term" value="C:cytosol"/>
    <property type="evidence" value="ECO:0007669"/>
    <property type="project" value="TreeGrafter"/>
</dbReference>
<comment type="caution">
    <text evidence="10">The sequence shown here is derived from an EMBL/GenBank/DDBJ whole genome shotgun (WGS) entry which is preliminary data.</text>
</comment>
<dbReference type="CDD" id="cd22529">
    <property type="entry name" value="KH-II_NusA_rpt2"/>
    <property type="match status" value="1"/>
</dbReference>
<dbReference type="CDD" id="cd04455">
    <property type="entry name" value="S1_NusA"/>
    <property type="match status" value="1"/>
</dbReference>
<comment type="subcellular location">
    <subcellularLocation>
        <location evidence="7">Cytoplasm</location>
    </subcellularLocation>
</comment>
<dbReference type="InterPro" id="IPR058582">
    <property type="entry name" value="KH_NusA_2nd"/>
</dbReference>
<accession>A0A6L5X5T6</accession>
<name>A0A6L5X5T6_9FIRM</name>
<keyword evidence="4 7" id="KW-0694">RNA-binding</keyword>
<keyword evidence="3 7" id="KW-0889">Transcription antitermination</keyword>
<evidence type="ECO:0000256" key="4">
    <source>
        <dbReference type="ARBA" id="ARBA00022884"/>
    </source>
</evidence>
<feature type="compositionally biased region" description="Low complexity" evidence="8">
    <location>
        <begin position="383"/>
        <end position="397"/>
    </location>
</feature>
<evidence type="ECO:0000256" key="1">
    <source>
        <dbReference type="ARBA" id="ARBA00022472"/>
    </source>
</evidence>
<dbReference type="EMBL" id="VULZ01000006">
    <property type="protein sequence ID" value="MSS14847.1"/>
    <property type="molecule type" value="Genomic_DNA"/>
</dbReference>
<dbReference type="InterPro" id="IPR012340">
    <property type="entry name" value="NA-bd_OB-fold"/>
</dbReference>
<feature type="compositionally biased region" description="Acidic residues" evidence="8">
    <location>
        <begin position="349"/>
        <end position="382"/>
    </location>
</feature>
<dbReference type="PANTHER" id="PTHR22648">
    <property type="entry name" value="TRANSCRIPTION TERMINATION FACTOR NUSA"/>
    <property type="match status" value="1"/>
</dbReference>
<dbReference type="NCBIfam" id="TIGR01953">
    <property type="entry name" value="NusA"/>
    <property type="match status" value="1"/>
</dbReference>
<dbReference type="InterPro" id="IPR030842">
    <property type="entry name" value="TF_NusA_bacterial"/>
</dbReference>
<dbReference type="InterPro" id="IPR036555">
    <property type="entry name" value="NusA_N_sf"/>
</dbReference>
<dbReference type="Pfam" id="PF00575">
    <property type="entry name" value="S1"/>
    <property type="match status" value="1"/>
</dbReference>
<evidence type="ECO:0000256" key="7">
    <source>
        <dbReference type="HAMAP-Rule" id="MF_00945"/>
    </source>
</evidence>
<dbReference type="PROSITE" id="PS50084">
    <property type="entry name" value="KH_TYPE_1"/>
    <property type="match status" value="1"/>
</dbReference>
<evidence type="ECO:0000256" key="5">
    <source>
        <dbReference type="ARBA" id="ARBA00023015"/>
    </source>
</evidence>
<dbReference type="SUPFAM" id="SSF69705">
    <property type="entry name" value="Transcription factor NusA, N-terminal domain"/>
    <property type="match status" value="1"/>
</dbReference>
<reference evidence="10 11" key="1">
    <citation type="submission" date="2019-08" db="EMBL/GenBank/DDBJ databases">
        <title>In-depth cultivation of the pig gut microbiome towards novel bacterial diversity and tailored functional studies.</title>
        <authorList>
            <person name="Wylensek D."/>
            <person name="Hitch T.C.A."/>
            <person name="Clavel T."/>
        </authorList>
    </citation>
    <scope>NUCLEOTIDE SEQUENCE [LARGE SCALE GENOMIC DNA]</scope>
    <source>
        <strain evidence="10 11">Oil+RF-744-WCA-WT-11</strain>
    </source>
</reference>
<organism evidence="10 11">
    <name type="scientific">Porcincola intestinalis</name>
    <dbReference type="NCBI Taxonomy" id="2606632"/>
    <lineage>
        <taxon>Bacteria</taxon>
        <taxon>Bacillati</taxon>
        <taxon>Bacillota</taxon>
        <taxon>Clostridia</taxon>
        <taxon>Lachnospirales</taxon>
        <taxon>Lachnospiraceae</taxon>
        <taxon>Porcincola</taxon>
    </lineage>
</organism>
<keyword evidence="5 7" id="KW-0805">Transcription regulation</keyword>
<dbReference type="Pfam" id="PF08529">
    <property type="entry name" value="NusA_N"/>
    <property type="match status" value="1"/>
</dbReference>
<dbReference type="InterPro" id="IPR010213">
    <property type="entry name" value="TF_NusA"/>
</dbReference>
<dbReference type="GO" id="GO:0031564">
    <property type="term" value="P:transcription antitermination"/>
    <property type="evidence" value="ECO:0007669"/>
    <property type="project" value="UniProtKB-UniRule"/>
</dbReference>
<dbReference type="Gene3D" id="3.30.300.20">
    <property type="match status" value="2"/>
</dbReference>
<feature type="domain" description="S1 motif" evidence="9">
    <location>
        <begin position="137"/>
        <end position="201"/>
    </location>
</feature>
<dbReference type="InterPro" id="IPR013735">
    <property type="entry name" value="TF_NusA_N"/>
</dbReference>
<dbReference type="InterPro" id="IPR015946">
    <property type="entry name" value="KH_dom-like_a/b"/>
</dbReference>
<dbReference type="Pfam" id="PF26594">
    <property type="entry name" value="KH_NusA_2nd"/>
    <property type="match status" value="1"/>
</dbReference>
<keyword evidence="2 7" id="KW-0963">Cytoplasm</keyword>